<evidence type="ECO:0000256" key="3">
    <source>
        <dbReference type="ARBA" id="ARBA00022480"/>
    </source>
</evidence>
<keyword evidence="3 13" id="KW-0919">Taste</keyword>
<keyword evidence="8 13" id="KW-0472">Membrane</keyword>
<comment type="function">
    <text evidence="11">Receptor that may play a role in the perception of bitterness and is gustducin-linked. May play a role in sensing the chemical composition of the gastrointestinal content. The activity of this receptor may stimulate alpha gustducin, mediate PLC-beta-2 activation and lead to the gating of TRPM5.</text>
</comment>
<dbReference type="SUPFAM" id="SSF81321">
    <property type="entry name" value="Family A G protein-coupled receptor-like"/>
    <property type="match status" value="1"/>
</dbReference>
<organism evidence="16 17">
    <name type="scientific">Carlito syrichta</name>
    <name type="common">Philippine tarsier</name>
    <name type="synonym">Tarsius syrichta</name>
    <dbReference type="NCBI Taxonomy" id="1868482"/>
    <lineage>
        <taxon>Eukaryota</taxon>
        <taxon>Metazoa</taxon>
        <taxon>Chordata</taxon>
        <taxon>Craniata</taxon>
        <taxon>Vertebrata</taxon>
        <taxon>Euteleostomi</taxon>
        <taxon>Mammalia</taxon>
        <taxon>Eutheria</taxon>
        <taxon>Euarchontoglires</taxon>
        <taxon>Primates</taxon>
        <taxon>Haplorrhini</taxon>
        <taxon>Tarsiiformes</taxon>
        <taxon>Tarsiidae</taxon>
        <taxon>Carlito</taxon>
    </lineage>
</organism>
<evidence type="ECO:0000256" key="5">
    <source>
        <dbReference type="ARBA" id="ARBA00022692"/>
    </source>
</evidence>
<evidence type="ECO:0000256" key="13">
    <source>
        <dbReference type="RuleBase" id="RU004424"/>
    </source>
</evidence>
<reference evidence="17" key="1">
    <citation type="submission" date="2025-08" db="UniProtKB">
        <authorList>
            <consortium name="RefSeq"/>
        </authorList>
    </citation>
    <scope>IDENTIFICATION</scope>
</reference>
<dbReference type="OrthoDB" id="8876749at2759"/>
<comment type="subcellular location">
    <subcellularLocation>
        <location evidence="1 13">Membrane</location>
        <topology evidence="1 13">Multi-pass membrane protein</topology>
    </subcellularLocation>
</comment>
<dbReference type="CDD" id="cd15024">
    <property type="entry name" value="7tm_TAS2R42"/>
    <property type="match status" value="1"/>
</dbReference>
<dbReference type="PANTHER" id="PTHR11394:SF70">
    <property type="entry name" value="TASTE RECEPTOR TYPE 2 MEMBER 42"/>
    <property type="match status" value="1"/>
</dbReference>
<dbReference type="GO" id="GO:0005886">
    <property type="term" value="C:plasma membrane"/>
    <property type="evidence" value="ECO:0007669"/>
    <property type="project" value="UniProtKB-ARBA"/>
</dbReference>
<sequence length="310" mass="36144">MFTGLDEIFVILAIVEFILGMLGNVFIGLVNCLEWVKNQKVSSADFILTCLAVFRISQLLVVLFDSCILALAPRLYITYRLAKSIGILWRISNHLTTWLATCLSIFYFFKIAYFPNSFFLWLRWRMNRVIVVLLIFSLLLLIFEYGLLEMFTNLWINIYKMDQSNLTLYLDESKTLYIENLTLLSVTYLIPFALSLTSLLLLFLSLGRHTRSLELNSMGSSHSRIEAHKRAIKTVMSFLFLFIVHFFSTQVANWIFPIFWTNKYTEFILLALNIFPSGHSFILILGNSKLRQTALKVLWHFKNHLKRSNS</sequence>
<gene>
    <name evidence="17" type="primary">TAS2R42</name>
</gene>
<evidence type="ECO:0000256" key="12">
    <source>
        <dbReference type="RuleBase" id="RU004423"/>
    </source>
</evidence>
<dbReference type="GeneID" id="103258234"/>
<evidence type="ECO:0000256" key="14">
    <source>
        <dbReference type="SAM" id="Phobius"/>
    </source>
</evidence>
<evidence type="ECO:0000256" key="7">
    <source>
        <dbReference type="ARBA" id="ARBA00023040"/>
    </source>
</evidence>
<evidence type="ECO:0000256" key="1">
    <source>
        <dbReference type="ARBA" id="ARBA00004141"/>
    </source>
</evidence>
<evidence type="ECO:0000256" key="6">
    <source>
        <dbReference type="ARBA" id="ARBA00022989"/>
    </source>
</evidence>
<feature type="transmembrane region" description="Helical" evidence="14">
    <location>
        <begin position="238"/>
        <end position="261"/>
    </location>
</feature>
<evidence type="ECO:0000256" key="8">
    <source>
        <dbReference type="ARBA" id="ARBA00023136"/>
    </source>
</evidence>
<evidence type="ECO:0000256" key="4">
    <source>
        <dbReference type="ARBA" id="ARBA00022606"/>
    </source>
</evidence>
<dbReference type="GO" id="GO:0004930">
    <property type="term" value="F:G protein-coupled receptor activity"/>
    <property type="evidence" value="ECO:0007669"/>
    <property type="project" value="UniProtKB-KW"/>
</dbReference>
<evidence type="ECO:0000256" key="9">
    <source>
        <dbReference type="ARBA" id="ARBA00023170"/>
    </source>
</evidence>
<protein>
    <recommendedName>
        <fullName evidence="13">Taste receptor type 2</fullName>
    </recommendedName>
</protein>
<dbReference type="RefSeq" id="XP_008054120.1">
    <property type="nucleotide sequence ID" value="XM_008055929.1"/>
</dbReference>
<evidence type="ECO:0000256" key="11">
    <source>
        <dbReference type="ARBA" id="ARBA00024847"/>
    </source>
</evidence>
<dbReference type="CTD" id="353164"/>
<feature type="domain" description="G-protein coupled receptors family 1 profile" evidence="15">
    <location>
        <begin position="23"/>
        <end position="284"/>
    </location>
</feature>
<feature type="transmembrane region" description="Helical" evidence="14">
    <location>
        <begin position="12"/>
        <end position="34"/>
    </location>
</feature>
<evidence type="ECO:0000313" key="17">
    <source>
        <dbReference type="RefSeq" id="XP_008054120.1"/>
    </source>
</evidence>
<feature type="transmembrane region" description="Helical" evidence="14">
    <location>
        <begin position="181"/>
        <end position="204"/>
    </location>
</feature>
<feature type="transmembrane region" description="Helical" evidence="14">
    <location>
        <begin position="91"/>
        <end position="109"/>
    </location>
</feature>
<comment type="similarity">
    <text evidence="2 12">Belongs to the G-protein coupled receptor T2R family.</text>
</comment>
<proteinExistence type="inferred from homology"/>
<dbReference type="InterPro" id="IPR007960">
    <property type="entry name" value="TAS2R"/>
</dbReference>
<evidence type="ECO:0000259" key="15">
    <source>
        <dbReference type="PROSITE" id="PS50262"/>
    </source>
</evidence>
<dbReference type="Pfam" id="PF05296">
    <property type="entry name" value="TAS2R"/>
    <property type="match status" value="1"/>
</dbReference>
<dbReference type="PROSITE" id="PS50262">
    <property type="entry name" value="G_PROTEIN_RECEP_F1_2"/>
    <property type="match status" value="1"/>
</dbReference>
<keyword evidence="5 13" id="KW-0812">Transmembrane</keyword>
<feature type="transmembrane region" description="Helical" evidence="14">
    <location>
        <begin position="46"/>
        <end position="71"/>
    </location>
</feature>
<dbReference type="KEGG" id="csyr:103258234"/>
<dbReference type="InterPro" id="IPR017452">
    <property type="entry name" value="GPCR_Rhodpsn_7TM"/>
</dbReference>
<keyword evidence="10 13" id="KW-0807">Transducer</keyword>
<evidence type="ECO:0000313" key="16">
    <source>
        <dbReference type="Proteomes" id="UP000189704"/>
    </source>
</evidence>
<keyword evidence="4 13" id="KW-0716">Sensory transduction</keyword>
<evidence type="ECO:0000256" key="10">
    <source>
        <dbReference type="ARBA" id="ARBA00023224"/>
    </source>
</evidence>
<dbReference type="PANTHER" id="PTHR11394">
    <property type="entry name" value="TASTE RECEPTOR TYPE 2"/>
    <property type="match status" value="1"/>
</dbReference>
<dbReference type="Proteomes" id="UP000189704">
    <property type="component" value="Unplaced"/>
</dbReference>
<name>A0A1U7T8K1_CARSF</name>
<feature type="transmembrane region" description="Helical" evidence="14">
    <location>
        <begin position="267"/>
        <end position="286"/>
    </location>
</feature>
<evidence type="ECO:0000256" key="2">
    <source>
        <dbReference type="ARBA" id="ARBA00007376"/>
    </source>
</evidence>
<dbReference type="GO" id="GO:0033038">
    <property type="term" value="F:bitter taste receptor activity"/>
    <property type="evidence" value="ECO:0007669"/>
    <property type="project" value="InterPro"/>
</dbReference>
<dbReference type="FunFam" id="1.20.1070.10:FF:000042">
    <property type="entry name" value="Taste receptor type 2 member 7"/>
    <property type="match status" value="1"/>
</dbReference>
<keyword evidence="16" id="KW-1185">Reference proteome</keyword>
<accession>A0A1U7T8K1</accession>
<dbReference type="Gene3D" id="1.20.1070.10">
    <property type="entry name" value="Rhodopsin 7-helix transmembrane proteins"/>
    <property type="match status" value="1"/>
</dbReference>
<dbReference type="AlphaFoldDB" id="A0A1U7T8K1"/>
<keyword evidence="9 13" id="KW-0675">Receptor</keyword>
<keyword evidence="7 13" id="KW-0297">G-protein coupled receptor</keyword>
<keyword evidence="6 14" id="KW-1133">Transmembrane helix</keyword>
<feature type="transmembrane region" description="Helical" evidence="14">
    <location>
        <begin position="129"/>
        <end position="148"/>
    </location>
</feature>